<name>A0A6A6ID90_9PLEO</name>
<evidence type="ECO:0000313" key="2">
    <source>
        <dbReference type="Proteomes" id="UP000800094"/>
    </source>
</evidence>
<keyword evidence="2" id="KW-1185">Reference proteome</keyword>
<accession>A0A6A6ID90</accession>
<dbReference type="OrthoDB" id="2520703at2759"/>
<dbReference type="Proteomes" id="UP000800094">
    <property type="component" value="Unassembled WGS sequence"/>
</dbReference>
<dbReference type="RefSeq" id="XP_033683548.1">
    <property type="nucleotide sequence ID" value="XM_033833452.1"/>
</dbReference>
<dbReference type="AlphaFoldDB" id="A0A6A6ID90"/>
<dbReference type="EMBL" id="ML987196">
    <property type="protein sequence ID" value="KAF2248544.1"/>
    <property type="molecule type" value="Genomic_DNA"/>
</dbReference>
<protein>
    <submittedName>
        <fullName evidence="1">Uncharacterized protein</fullName>
    </submittedName>
</protein>
<reference evidence="1" key="1">
    <citation type="journal article" date="2020" name="Stud. Mycol.">
        <title>101 Dothideomycetes genomes: a test case for predicting lifestyles and emergence of pathogens.</title>
        <authorList>
            <person name="Haridas S."/>
            <person name="Albert R."/>
            <person name="Binder M."/>
            <person name="Bloem J."/>
            <person name="Labutti K."/>
            <person name="Salamov A."/>
            <person name="Andreopoulos B."/>
            <person name="Baker S."/>
            <person name="Barry K."/>
            <person name="Bills G."/>
            <person name="Bluhm B."/>
            <person name="Cannon C."/>
            <person name="Castanera R."/>
            <person name="Culley D."/>
            <person name="Daum C."/>
            <person name="Ezra D."/>
            <person name="Gonzalez J."/>
            <person name="Henrissat B."/>
            <person name="Kuo A."/>
            <person name="Liang C."/>
            <person name="Lipzen A."/>
            <person name="Lutzoni F."/>
            <person name="Magnuson J."/>
            <person name="Mondo S."/>
            <person name="Nolan M."/>
            <person name="Ohm R."/>
            <person name="Pangilinan J."/>
            <person name="Park H.-J."/>
            <person name="Ramirez L."/>
            <person name="Alfaro M."/>
            <person name="Sun H."/>
            <person name="Tritt A."/>
            <person name="Yoshinaga Y."/>
            <person name="Zwiers L.-H."/>
            <person name="Turgeon B."/>
            <person name="Goodwin S."/>
            <person name="Spatafora J."/>
            <person name="Crous P."/>
            <person name="Grigoriev I."/>
        </authorList>
    </citation>
    <scope>NUCLEOTIDE SEQUENCE</scope>
    <source>
        <strain evidence="1">CBS 122368</strain>
    </source>
</reference>
<gene>
    <name evidence="1" type="ORF">BU26DRAFT_565929</name>
</gene>
<proteinExistence type="predicted"/>
<dbReference type="GeneID" id="54586782"/>
<organism evidence="1 2">
    <name type="scientific">Trematosphaeria pertusa</name>
    <dbReference type="NCBI Taxonomy" id="390896"/>
    <lineage>
        <taxon>Eukaryota</taxon>
        <taxon>Fungi</taxon>
        <taxon>Dikarya</taxon>
        <taxon>Ascomycota</taxon>
        <taxon>Pezizomycotina</taxon>
        <taxon>Dothideomycetes</taxon>
        <taxon>Pleosporomycetidae</taxon>
        <taxon>Pleosporales</taxon>
        <taxon>Massarineae</taxon>
        <taxon>Trematosphaeriaceae</taxon>
        <taxon>Trematosphaeria</taxon>
    </lineage>
</organism>
<sequence length="432" mass="49127">MPSVDDVPNEIWLEIFDQLSHSIEHRTGTFAALCLTSRRFRELAEPLLYESYGNLRSRDLPHSFPLAILERPHLAKHVRNLDLYLGGGVGDQWDINPMPEDLYRRLRRSIQQSGFCSELIGDWTDALARLGRPRGRACAALGLLLASEKLEVLSVRYHQKTTTELWREGSRWNKESFLLRIMRDTLLSHTNKLGRFHSIRSVVIARPGSNTSFPLYPLAFLLKIPSLLYLQLRGCVDQEMGLGLRWDVDGPFKVDGDWHLVEKARLQTLVFRESDVSHEALHLLMSRCSALKHFYLDMHAIDPGRATFDFGVLDTALRYHRHALESLYLRFYDNMGRGRWGWGLNSPRSGSLSSLSQFNKLKSARVPGNVLLPYNWISPSSITIPSLMAEVKKVLPLNAQAACFSGCDVVFGDKYISPYADARIRDGRVPAP</sequence>
<evidence type="ECO:0000313" key="1">
    <source>
        <dbReference type="EMBL" id="KAF2248544.1"/>
    </source>
</evidence>